<evidence type="ECO:0000313" key="2">
    <source>
        <dbReference type="Proteomes" id="UP000324800"/>
    </source>
</evidence>
<name>A0A5J4UNF5_9EUKA</name>
<dbReference type="EMBL" id="SNRW01014254">
    <property type="protein sequence ID" value="KAA6371674.1"/>
    <property type="molecule type" value="Genomic_DNA"/>
</dbReference>
<dbReference type="AlphaFoldDB" id="A0A5J4UNF5"/>
<gene>
    <name evidence="1" type="ORF">EZS28_032800</name>
</gene>
<evidence type="ECO:0000313" key="1">
    <source>
        <dbReference type="EMBL" id="KAA6371674.1"/>
    </source>
</evidence>
<organism evidence="1 2">
    <name type="scientific">Streblomastix strix</name>
    <dbReference type="NCBI Taxonomy" id="222440"/>
    <lineage>
        <taxon>Eukaryota</taxon>
        <taxon>Metamonada</taxon>
        <taxon>Preaxostyla</taxon>
        <taxon>Oxymonadida</taxon>
        <taxon>Streblomastigidae</taxon>
        <taxon>Streblomastix</taxon>
    </lineage>
</organism>
<reference evidence="1 2" key="1">
    <citation type="submission" date="2019-03" db="EMBL/GenBank/DDBJ databases">
        <title>Single cell metagenomics reveals metabolic interactions within the superorganism composed of flagellate Streblomastix strix and complex community of Bacteroidetes bacteria on its surface.</title>
        <authorList>
            <person name="Treitli S.C."/>
            <person name="Kolisko M."/>
            <person name="Husnik F."/>
            <person name="Keeling P."/>
            <person name="Hampl V."/>
        </authorList>
    </citation>
    <scope>NUCLEOTIDE SEQUENCE [LARGE SCALE GENOMIC DNA]</scope>
    <source>
        <strain evidence="1">ST1C</strain>
    </source>
</reference>
<proteinExistence type="predicted"/>
<protein>
    <submittedName>
        <fullName evidence="1">Uncharacterized protein</fullName>
    </submittedName>
</protein>
<dbReference type="Proteomes" id="UP000324800">
    <property type="component" value="Unassembled WGS sequence"/>
</dbReference>
<accession>A0A5J4UNF5</accession>
<comment type="caution">
    <text evidence="1">The sequence shown here is derived from an EMBL/GenBank/DDBJ whole genome shotgun (WGS) entry which is preliminary data.</text>
</comment>
<sequence>MLNGSSPAAELITPQIARQRVNFNALDYPTADWIRTMQIGAGYNLQPLNADEHIKLWIGYSTAYAPFQQIAICKDNTKLWETSIYATEQAVISANSLSDQYTNNFVSVSSLKSIVKCRRHCGIFLDIPVKISYKI</sequence>